<keyword evidence="9" id="KW-1185">Reference proteome</keyword>
<reference evidence="7 9" key="3">
    <citation type="submission" date="2019-11" db="EMBL/GenBank/DDBJ databases">
        <title>A de novo genome assembly of a pear dwarfing rootstock.</title>
        <authorList>
            <person name="Wang F."/>
            <person name="Wang J."/>
            <person name="Li S."/>
            <person name="Zhang Y."/>
            <person name="Fang M."/>
            <person name="Ma L."/>
            <person name="Zhao Y."/>
            <person name="Jiang S."/>
        </authorList>
    </citation>
    <scope>NUCLEOTIDE SEQUENCE [LARGE SCALE GENOMIC DNA]</scope>
    <source>
        <strain evidence="7">S2</strain>
        <tissue evidence="7">Leaf</tissue>
    </source>
</reference>
<name>A0A5N5HEW5_9ROSA</name>
<dbReference type="Pfam" id="PF00153">
    <property type="entry name" value="Mito_carr"/>
    <property type="match status" value="1"/>
</dbReference>
<dbReference type="EMBL" id="SMOL01000160">
    <property type="protein sequence ID" value="KAB2626178.1"/>
    <property type="molecule type" value="Genomic_DNA"/>
</dbReference>
<dbReference type="InterPro" id="IPR023395">
    <property type="entry name" value="MCP_dom_sf"/>
</dbReference>
<evidence type="ECO:0000256" key="5">
    <source>
        <dbReference type="PROSITE-ProRule" id="PRU00282"/>
    </source>
</evidence>
<evidence type="ECO:0000256" key="1">
    <source>
        <dbReference type="ARBA" id="ARBA00004141"/>
    </source>
</evidence>
<protein>
    <submittedName>
        <fullName evidence="7">Envelope ADP,ATP carrier protein</fullName>
    </submittedName>
</protein>
<evidence type="ECO:0000256" key="4">
    <source>
        <dbReference type="ARBA" id="ARBA00023136"/>
    </source>
</evidence>
<evidence type="ECO:0000313" key="9">
    <source>
        <dbReference type="Proteomes" id="UP000327157"/>
    </source>
</evidence>
<dbReference type="PANTHER" id="PTHR24089">
    <property type="entry name" value="SOLUTE CARRIER FAMILY 25"/>
    <property type="match status" value="1"/>
</dbReference>
<comment type="similarity">
    <text evidence="6">Belongs to the mitochondrial carrier (TC 2.A.29) family.</text>
</comment>
<evidence type="ECO:0000313" key="7">
    <source>
        <dbReference type="EMBL" id="KAB2626178.1"/>
    </source>
</evidence>
<keyword evidence="4 5" id="KW-0472">Membrane</keyword>
<evidence type="ECO:0000256" key="3">
    <source>
        <dbReference type="ARBA" id="ARBA00022737"/>
    </source>
</evidence>
<proteinExistence type="inferred from homology"/>
<accession>A0A5N5HEW5</accession>
<comment type="subcellular location">
    <subcellularLocation>
        <location evidence="1">Membrane</location>
        <topology evidence="1">Multi-pass membrane protein</topology>
    </subcellularLocation>
</comment>
<keyword evidence="3" id="KW-0677">Repeat</keyword>
<evidence type="ECO:0000256" key="6">
    <source>
        <dbReference type="RuleBase" id="RU000488"/>
    </source>
</evidence>
<organism evidence="7 9">
    <name type="scientific">Pyrus ussuriensis x Pyrus communis</name>
    <dbReference type="NCBI Taxonomy" id="2448454"/>
    <lineage>
        <taxon>Eukaryota</taxon>
        <taxon>Viridiplantae</taxon>
        <taxon>Streptophyta</taxon>
        <taxon>Embryophyta</taxon>
        <taxon>Tracheophyta</taxon>
        <taxon>Spermatophyta</taxon>
        <taxon>Magnoliopsida</taxon>
        <taxon>eudicotyledons</taxon>
        <taxon>Gunneridae</taxon>
        <taxon>Pentapetalae</taxon>
        <taxon>rosids</taxon>
        <taxon>fabids</taxon>
        <taxon>Rosales</taxon>
        <taxon>Rosaceae</taxon>
        <taxon>Amygdaloideae</taxon>
        <taxon>Maleae</taxon>
        <taxon>Pyrus</taxon>
    </lineage>
</organism>
<comment type="caution">
    <text evidence="7">The sequence shown here is derived from an EMBL/GenBank/DDBJ whole genome shotgun (WGS) entry which is preliminary data.</text>
</comment>
<dbReference type="Proteomes" id="UP000327157">
    <property type="component" value="Chromosome 16"/>
</dbReference>
<dbReference type="Gene3D" id="1.50.40.10">
    <property type="entry name" value="Mitochondrial carrier domain"/>
    <property type="match status" value="1"/>
</dbReference>
<dbReference type="Proteomes" id="UP000327157">
    <property type="component" value="Chromosome 2"/>
</dbReference>
<evidence type="ECO:0000313" key="8">
    <source>
        <dbReference type="EMBL" id="KAB2627194.1"/>
    </source>
</evidence>
<dbReference type="PROSITE" id="PS50920">
    <property type="entry name" value="SOLCAR"/>
    <property type="match status" value="1"/>
</dbReference>
<dbReference type="OrthoDB" id="1699231at2759"/>
<dbReference type="AlphaFoldDB" id="A0A5N5HEW5"/>
<reference evidence="7 9" key="1">
    <citation type="submission" date="2019-09" db="EMBL/GenBank/DDBJ databases">
        <authorList>
            <person name="Ou C."/>
        </authorList>
    </citation>
    <scope>NUCLEOTIDE SEQUENCE [LARGE SCALE GENOMIC DNA]</scope>
    <source>
        <strain evidence="7">S2</strain>
        <tissue evidence="7">Leaf</tissue>
    </source>
</reference>
<dbReference type="InterPro" id="IPR018108">
    <property type="entry name" value="MCP_transmembrane"/>
</dbReference>
<reference evidence="9" key="2">
    <citation type="submission" date="2019-10" db="EMBL/GenBank/DDBJ databases">
        <title>A de novo genome assembly of a pear dwarfing rootstock.</title>
        <authorList>
            <person name="Wang F."/>
            <person name="Wang J."/>
            <person name="Li S."/>
            <person name="Zhang Y."/>
            <person name="Fang M."/>
            <person name="Ma L."/>
            <person name="Zhao Y."/>
            <person name="Jiang S."/>
        </authorList>
    </citation>
    <scope>NUCLEOTIDE SEQUENCE [LARGE SCALE GENOMIC DNA]</scope>
</reference>
<dbReference type="SUPFAM" id="SSF103506">
    <property type="entry name" value="Mitochondrial carrier"/>
    <property type="match status" value="1"/>
</dbReference>
<evidence type="ECO:0000256" key="2">
    <source>
        <dbReference type="ARBA" id="ARBA00022692"/>
    </source>
</evidence>
<keyword evidence="2 5" id="KW-0812">Transmembrane</keyword>
<feature type="repeat" description="Solcar" evidence="5">
    <location>
        <begin position="1"/>
        <end position="55"/>
    </location>
</feature>
<dbReference type="EMBL" id="SMOL01000157">
    <property type="protein sequence ID" value="KAB2627194.1"/>
    <property type="molecule type" value="Genomic_DNA"/>
</dbReference>
<dbReference type="GO" id="GO:0016020">
    <property type="term" value="C:membrane"/>
    <property type="evidence" value="ECO:0007669"/>
    <property type="project" value="UniProtKB-SubCell"/>
</dbReference>
<sequence length="75" mass="8594">MQMKGTPYKSVLDAIPGIVERDGLVGLYRGFLPNALKTLPNSSIRLTTYDMVKRLISTSQKEFQRIVEENRSKHR</sequence>
<gene>
    <name evidence="7" type="ORF">D8674_017838</name>
    <name evidence="8" type="ORF">D8674_020812</name>
</gene>
<keyword evidence="6" id="KW-0813">Transport</keyword>